<name>A0A0P7BA66_9HYPO</name>
<comment type="caution">
    <text evidence="2">The sequence shown here is derived from an EMBL/GenBank/DDBJ whole genome shotgun (WGS) entry which is preliminary data.</text>
</comment>
<dbReference type="SUPFAM" id="SSF47095">
    <property type="entry name" value="HMG-box"/>
    <property type="match status" value="1"/>
</dbReference>
<gene>
    <name evidence="2" type="ORF">AK830_g7439</name>
</gene>
<feature type="domain" description="HMG box" evidence="1">
    <location>
        <begin position="116"/>
        <end position="182"/>
    </location>
</feature>
<accession>A0A0P7BA66</accession>
<evidence type="ECO:0000313" key="2">
    <source>
        <dbReference type="EMBL" id="KPM39103.1"/>
    </source>
</evidence>
<proteinExistence type="predicted"/>
<dbReference type="InterPro" id="IPR036910">
    <property type="entry name" value="HMG_box_dom_sf"/>
</dbReference>
<dbReference type="SMART" id="SM00398">
    <property type="entry name" value="HMG"/>
    <property type="match status" value="1"/>
</dbReference>
<organism evidence="2 3">
    <name type="scientific">Neonectria ditissima</name>
    <dbReference type="NCBI Taxonomy" id="78410"/>
    <lineage>
        <taxon>Eukaryota</taxon>
        <taxon>Fungi</taxon>
        <taxon>Dikarya</taxon>
        <taxon>Ascomycota</taxon>
        <taxon>Pezizomycotina</taxon>
        <taxon>Sordariomycetes</taxon>
        <taxon>Hypocreomycetidae</taxon>
        <taxon>Hypocreales</taxon>
        <taxon>Nectriaceae</taxon>
        <taxon>Neonectria</taxon>
    </lineage>
</organism>
<dbReference type="Gene3D" id="1.10.30.10">
    <property type="entry name" value="High mobility group box domain"/>
    <property type="match status" value="1"/>
</dbReference>
<dbReference type="AlphaFoldDB" id="A0A0P7BA66"/>
<dbReference type="STRING" id="78410.A0A0P7BA66"/>
<keyword evidence="3" id="KW-1185">Reference proteome</keyword>
<reference evidence="2 3" key="1">
    <citation type="submission" date="2015-09" db="EMBL/GenBank/DDBJ databases">
        <title>Draft genome of a European isolate of the apple canker pathogen Neonectria ditissima.</title>
        <authorList>
            <person name="Gomez-Cortecero A."/>
            <person name="Harrison R.J."/>
            <person name="Armitage A.D."/>
        </authorList>
    </citation>
    <scope>NUCLEOTIDE SEQUENCE [LARGE SCALE GENOMIC DNA]</scope>
    <source>
        <strain evidence="2 3">R09/05</strain>
    </source>
</reference>
<evidence type="ECO:0000259" key="1">
    <source>
        <dbReference type="SMART" id="SM00398"/>
    </source>
</evidence>
<sequence>MPRPPSDLPHRIPFVFVTSPDDGEVHLFVPDTFDCRYVYRVVAFNFSKIVRQPVKCYHDYNRQKYRIAPIGFDTLSNAEYLGEYCFTLDYAANVRSQGREPTLVDVSPKYTDVQPEQKAWILYRATKCHEVAIQYPEMTPAEISTTISNMWINEPPVLKTYWQTMAEEEDRKHTANYSGNHYALGIKKKPT</sequence>
<dbReference type="InterPro" id="IPR009071">
    <property type="entry name" value="HMG_box_dom"/>
</dbReference>
<dbReference type="Pfam" id="PF00505">
    <property type="entry name" value="HMG_box"/>
    <property type="match status" value="1"/>
</dbReference>
<evidence type="ECO:0000313" key="3">
    <source>
        <dbReference type="Proteomes" id="UP000050424"/>
    </source>
</evidence>
<dbReference type="Proteomes" id="UP000050424">
    <property type="component" value="Unassembled WGS sequence"/>
</dbReference>
<protein>
    <recommendedName>
        <fullName evidence="1">HMG box domain-containing protein</fullName>
    </recommendedName>
</protein>
<dbReference type="EMBL" id="LKCW01000116">
    <property type="protein sequence ID" value="KPM39103.1"/>
    <property type="molecule type" value="Genomic_DNA"/>
</dbReference>
<dbReference type="OrthoDB" id="6247875at2759"/>